<dbReference type="SMART" id="SM00241">
    <property type="entry name" value="ZP"/>
    <property type="match status" value="1"/>
</dbReference>
<dbReference type="AlphaFoldDB" id="A0A8S1EJ37"/>
<feature type="signal peptide" evidence="4">
    <location>
        <begin position="1"/>
        <end position="18"/>
    </location>
</feature>
<keyword evidence="1 4" id="KW-0732">Signal</keyword>
<feature type="transmembrane region" description="Helical" evidence="3">
    <location>
        <begin position="361"/>
        <end position="381"/>
    </location>
</feature>
<reference evidence="6 7" key="1">
    <citation type="submission" date="2020-04" db="EMBL/GenBank/DDBJ databases">
        <authorList>
            <person name="Laetsch R D."/>
            <person name="Stevens L."/>
            <person name="Kumar S."/>
            <person name="Blaxter L. M."/>
        </authorList>
    </citation>
    <scope>NUCLEOTIDE SEQUENCE [LARGE SCALE GENOMIC DNA]</scope>
</reference>
<evidence type="ECO:0000256" key="2">
    <source>
        <dbReference type="ARBA" id="ARBA00023157"/>
    </source>
</evidence>
<evidence type="ECO:0000259" key="5">
    <source>
        <dbReference type="PROSITE" id="PS51034"/>
    </source>
</evidence>
<dbReference type="Proteomes" id="UP000494206">
    <property type="component" value="Unassembled WGS sequence"/>
</dbReference>
<dbReference type="InterPro" id="IPR001507">
    <property type="entry name" value="ZP_dom"/>
</dbReference>
<evidence type="ECO:0000313" key="7">
    <source>
        <dbReference type="Proteomes" id="UP000494206"/>
    </source>
</evidence>
<proteinExistence type="predicted"/>
<dbReference type="InterPro" id="IPR055355">
    <property type="entry name" value="ZP-C"/>
</dbReference>
<dbReference type="PANTHER" id="PTHR22907:SF54">
    <property type="entry name" value="GH04558P"/>
    <property type="match status" value="1"/>
</dbReference>
<name>A0A8S1EJ37_9PELO</name>
<keyword evidence="3" id="KW-0472">Membrane</keyword>
<evidence type="ECO:0000256" key="4">
    <source>
        <dbReference type="SAM" id="SignalP"/>
    </source>
</evidence>
<keyword evidence="2" id="KW-1015">Disulfide bond</keyword>
<feature type="domain" description="ZP" evidence="5">
    <location>
        <begin position="30"/>
        <end position="290"/>
    </location>
</feature>
<keyword evidence="3" id="KW-0812">Transmembrane</keyword>
<comment type="caution">
    <text evidence="6">The sequence shown here is derived from an EMBL/GenBank/DDBJ whole genome shotgun (WGS) entry which is preliminary data.</text>
</comment>
<dbReference type="Pfam" id="PF00100">
    <property type="entry name" value="Zona_pellucida"/>
    <property type="match status" value="1"/>
</dbReference>
<evidence type="ECO:0000256" key="3">
    <source>
        <dbReference type="SAM" id="Phobius"/>
    </source>
</evidence>
<dbReference type="OrthoDB" id="10040649at2759"/>
<evidence type="ECO:0000313" key="6">
    <source>
        <dbReference type="EMBL" id="CAB3399962.1"/>
    </source>
</evidence>
<keyword evidence="7" id="KW-1185">Reference proteome</keyword>
<evidence type="ECO:0000256" key="1">
    <source>
        <dbReference type="ARBA" id="ARBA00022729"/>
    </source>
</evidence>
<dbReference type="PANTHER" id="PTHR22907">
    <property type="entry name" value="GH04558P"/>
    <property type="match status" value="1"/>
</dbReference>
<sequence length="424" mass="47303">MSLLDFSKILFILTCVYCKNSREGFVKEVACSAESLTVVIDENDPEVARWISNPKSQPVVYVYGHKTRHPCGTSMKNDKGSTNFNLTVPYGKECDVMLVDLQPNHRTAETTIVLEDNADLTYAKTMRINHVFCLYARNVQTIRFNDVTNAHEIIASTGGKPKPKIEMFFRSVDGKPLHAAKIGDVLEFFVALSPDSAYHGATPKECVFSDREDVDSPDARKITFVQSGCPVEEISEIIEPLANVNDQVYFSKFKTFRFGNQSTVFAHCQVNVCLKREECSTPCFKKMTNSTLTADRLRFRHRRSASLIKESKDVSEVSLMNTLTILSDSESRQIAKSSSFSSPIADKCSVTSEFSRTALCVMAALLSLVVISTTAAIYLACRIRKKSKESFDMLSAFTSSTMAVSGPYGIPSPYGMYHMEQQTR</sequence>
<dbReference type="InterPro" id="IPR051962">
    <property type="entry name" value="Cuticlin"/>
</dbReference>
<dbReference type="InterPro" id="IPR042235">
    <property type="entry name" value="ZP-C_dom"/>
</dbReference>
<dbReference type="PROSITE" id="PS51034">
    <property type="entry name" value="ZP_2"/>
    <property type="match status" value="1"/>
</dbReference>
<feature type="chain" id="PRO_5035847906" description="ZP domain-containing protein" evidence="4">
    <location>
        <begin position="19"/>
        <end position="424"/>
    </location>
</feature>
<dbReference type="EMBL" id="CADEPM010000002">
    <property type="protein sequence ID" value="CAB3399962.1"/>
    <property type="molecule type" value="Genomic_DNA"/>
</dbReference>
<gene>
    <name evidence="6" type="ORF">CBOVIS_LOCUS2999</name>
</gene>
<dbReference type="Gene3D" id="2.60.40.4100">
    <property type="entry name" value="Zona pellucida, ZP-C domain"/>
    <property type="match status" value="1"/>
</dbReference>
<keyword evidence="3" id="KW-1133">Transmembrane helix</keyword>
<accession>A0A8S1EJ37</accession>
<organism evidence="6 7">
    <name type="scientific">Caenorhabditis bovis</name>
    <dbReference type="NCBI Taxonomy" id="2654633"/>
    <lineage>
        <taxon>Eukaryota</taxon>
        <taxon>Metazoa</taxon>
        <taxon>Ecdysozoa</taxon>
        <taxon>Nematoda</taxon>
        <taxon>Chromadorea</taxon>
        <taxon>Rhabditida</taxon>
        <taxon>Rhabditina</taxon>
        <taxon>Rhabditomorpha</taxon>
        <taxon>Rhabditoidea</taxon>
        <taxon>Rhabditidae</taxon>
        <taxon>Peloderinae</taxon>
        <taxon>Caenorhabditis</taxon>
    </lineage>
</organism>
<protein>
    <recommendedName>
        <fullName evidence="5">ZP domain-containing protein</fullName>
    </recommendedName>
</protein>